<evidence type="ECO:0000313" key="10">
    <source>
        <dbReference type="Proteomes" id="UP001497457"/>
    </source>
</evidence>
<organism evidence="9 10">
    <name type="scientific">Urochloa decumbens</name>
    <dbReference type="NCBI Taxonomy" id="240449"/>
    <lineage>
        <taxon>Eukaryota</taxon>
        <taxon>Viridiplantae</taxon>
        <taxon>Streptophyta</taxon>
        <taxon>Embryophyta</taxon>
        <taxon>Tracheophyta</taxon>
        <taxon>Spermatophyta</taxon>
        <taxon>Magnoliopsida</taxon>
        <taxon>Liliopsida</taxon>
        <taxon>Poales</taxon>
        <taxon>Poaceae</taxon>
        <taxon>PACMAD clade</taxon>
        <taxon>Panicoideae</taxon>
        <taxon>Panicodae</taxon>
        <taxon>Paniceae</taxon>
        <taxon>Melinidinae</taxon>
        <taxon>Urochloa</taxon>
    </lineage>
</organism>
<dbReference type="Proteomes" id="UP001497457">
    <property type="component" value="Chromosome 29rd"/>
</dbReference>
<dbReference type="Pfam" id="PF00891">
    <property type="entry name" value="Methyltransf_2"/>
    <property type="match status" value="1"/>
</dbReference>
<dbReference type="PROSITE" id="PS51683">
    <property type="entry name" value="SAM_OMT_II"/>
    <property type="match status" value="1"/>
</dbReference>
<keyword evidence="4" id="KW-0949">S-adenosyl-L-methionine</keyword>
<dbReference type="Gene3D" id="3.40.50.150">
    <property type="entry name" value="Vaccinia Virus protein VP39"/>
    <property type="match status" value="1"/>
</dbReference>
<dbReference type="SUPFAM" id="SSF46785">
    <property type="entry name" value="Winged helix' DNA-binding domain"/>
    <property type="match status" value="1"/>
</dbReference>
<evidence type="ECO:0000256" key="6">
    <source>
        <dbReference type="PIRSR" id="PIRSR005739-1"/>
    </source>
</evidence>
<dbReference type="InterPro" id="IPR012967">
    <property type="entry name" value="COMT_dimerisation"/>
</dbReference>
<feature type="domain" description="O-methyltransferase dimerisation" evidence="8">
    <location>
        <begin position="40"/>
        <end position="135"/>
    </location>
</feature>
<dbReference type="InterPro" id="IPR029063">
    <property type="entry name" value="SAM-dependent_MTases_sf"/>
</dbReference>
<keyword evidence="10" id="KW-1185">Reference proteome</keyword>
<dbReference type="SUPFAM" id="SSF53335">
    <property type="entry name" value="S-adenosyl-L-methionine-dependent methyltransferases"/>
    <property type="match status" value="1"/>
</dbReference>
<dbReference type="InterPro" id="IPR016461">
    <property type="entry name" value="COMT-like"/>
</dbReference>
<dbReference type="InterPro" id="IPR036388">
    <property type="entry name" value="WH-like_DNA-bd_sf"/>
</dbReference>
<comment type="subunit">
    <text evidence="1">Homodimer.</text>
</comment>
<keyword evidence="2" id="KW-0489">Methyltransferase</keyword>
<protein>
    <recommendedName>
        <fullName evidence="11">O-methyltransferase ZRP4</fullName>
    </recommendedName>
</protein>
<accession>A0ABC9CBT3</accession>
<reference evidence="9" key="1">
    <citation type="submission" date="2024-10" db="EMBL/GenBank/DDBJ databases">
        <authorList>
            <person name="Ryan C."/>
        </authorList>
    </citation>
    <scope>NUCLEOTIDE SEQUENCE [LARGE SCALE GENOMIC DNA]</scope>
</reference>
<evidence type="ECO:0000259" key="7">
    <source>
        <dbReference type="Pfam" id="PF00891"/>
    </source>
</evidence>
<name>A0ABC9CBT3_9POAL</name>
<evidence type="ECO:0008006" key="11">
    <source>
        <dbReference type="Google" id="ProtNLM"/>
    </source>
</evidence>
<dbReference type="InterPro" id="IPR001077">
    <property type="entry name" value="COMT_C"/>
</dbReference>
<evidence type="ECO:0000259" key="8">
    <source>
        <dbReference type="Pfam" id="PF08100"/>
    </source>
</evidence>
<proteinExistence type="inferred from homology"/>
<dbReference type="PIRSF" id="PIRSF005739">
    <property type="entry name" value="O-mtase"/>
    <property type="match status" value="1"/>
</dbReference>
<evidence type="ECO:0000313" key="9">
    <source>
        <dbReference type="EMBL" id="CAL5017358.1"/>
    </source>
</evidence>
<feature type="domain" description="O-methyltransferase C-terminal" evidence="7">
    <location>
        <begin position="178"/>
        <end position="377"/>
    </location>
</feature>
<dbReference type="EMBL" id="OZ075139">
    <property type="protein sequence ID" value="CAL5017358.1"/>
    <property type="molecule type" value="Genomic_DNA"/>
</dbReference>
<dbReference type="FunFam" id="3.40.50.150:FF:000057">
    <property type="entry name" value="O-methyltransferase ZRP4"/>
    <property type="match status" value="1"/>
</dbReference>
<dbReference type="FunFam" id="1.10.10.10:FF:000292">
    <property type="entry name" value="O-methyltransferase ZRP4"/>
    <property type="match status" value="1"/>
</dbReference>
<feature type="active site" description="Proton acceptor" evidence="6">
    <location>
        <position position="300"/>
    </location>
</feature>
<dbReference type="Pfam" id="PF08100">
    <property type="entry name" value="Dimerisation"/>
    <property type="match status" value="1"/>
</dbReference>
<dbReference type="AlphaFoldDB" id="A0ABC9CBT3"/>
<evidence type="ECO:0000256" key="1">
    <source>
        <dbReference type="ARBA" id="ARBA00011738"/>
    </source>
</evidence>
<dbReference type="Gene3D" id="1.10.10.10">
    <property type="entry name" value="Winged helix-like DNA-binding domain superfamily/Winged helix DNA-binding domain"/>
    <property type="match status" value="1"/>
</dbReference>
<evidence type="ECO:0000256" key="3">
    <source>
        <dbReference type="ARBA" id="ARBA00022679"/>
    </source>
</evidence>
<comment type="similarity">
    <text evidence="5">Belongs to the class I-like SAM-binding methyltransferase superfamily. Cation-independent O-methyltransferase family.</text>
</comment>
<evidence type="ECO:0000256" key="5">
    <source>
        <dbReference type="ARBA" id="ARBA00038277"/>
    </source>
</evidence>
<evidence type="ECO:0000256" key="4">
    <source>
        <dbReference type="ARBA" id="ARBA00022691"/>
    </source>
</evidence>
<dbReference type="PANTHER" id="PTHR11746">
    <property type="entry name" value="O-METHYLTRANSFERASE"/>
    <property type="match status" value="1"/>
</dbReference>
<keyword evidence="3" id="KW-0808">Transferase</keyword>
<evidence type="ECO:0000256" key="2">
    <source>
        <dbReference type="ARBA" id="ARBA00022603"/>
    </source>
</evidence>
<dbReference type="GO" id="GO:0017096">
    <property type="term" value="F:acetylserotonin O-methyltransferase activity"/>
    <property type="evidence" value="ECO:0007669"/>
    <property type="project" value="UniProtKB-ARBA"/>
</dbReference>
<dbReference type="GO" id="GO:0032259">
    <property type="term" value="P:methylation"/>
    <property type="evidence" value="ECO:0007669"/>
    <property type="project" value="UniProtKB-KW"/>
</dbReference>
<dbReference type="InterPro" id="IPR036390">
    <property type="entry name" value="WH_DNA-bd_sf"/>
</dbReference>
<sequence length="395" mass="42601">MAPHRHRRRHDEDTGRASSVEIMGITKHSEELLQAQLELWHHAFGYVKSMALAVAIDLGIPDAIHRSGGAATLPQILAEIGLCPSRLHGLRRLMRALTVAGTFAISTTSSEDGGGAGNEEAVYELTPASRLLVTDDGEGLSPVLSLVLNPFRVSPLGMGIGAWFRLRDDDDDDDGRRRPAPFAVAHGGRNMWEAAARKPAFNALVNDAMAADSRFLMRIVLRECGAEVFGGVGSLVDVAGGLGGAATAVARAFPEMDCSVLDLPHVVANAPSGGGVRFVAGDMFQSIPPADAVFLKWILHDWGDDECIKILKNCKQAIPSRDKGGKVIIIDIVVGSGSSDAKQLETQVLYDLLIMGINGVERDEQEWKKIFFEAGFKDYKIMPILGVRSIIELYP</sequence>
<dbReference type="GO" id="GO:0030187">
    <property type="term" value="P:melatonin biosynthetic process"/>
    <property type="evidence" value="ECO:0007669"/>
    <property type="project" value="UniProtKB-ARBA"/>
</dbReference>
<gene>
    <name evidence="9" type="ORF">URODEC1_LOCUS73760</name>
</gene>